<name>A0A8J5VRG7_ZIZPA</name>
<feature type="compositionally biased region" description="Acidic residues" evidence="1">
    <location>
        <begin position="161"/>
        <end position="183"/>
    </location>
</feature>
<evidence type="ECO:0000313" key="3">
    <source>
        <dbReference type="Proteomes" id="UP000729402"/>
    </source>
</evidence>
<dbReference type="AlphaFoldDB" id="A0A8J5VRG7"/>
<evidence type="ECO:0000256" key="1">
    <source>
        <dbReference type="SAM" id="MobiDB-lite"/>
    </source>
</evidence>
<gene>
    <name evidence="2" type="ORF">GUJ93_ZPchr0002g26246</name>
</gene>
<sequence>MREKERSSQPAASKSKGEEQKISQSSMKTLQLAEEEEAVVPSPWRECGFTAFELEVAEQLVIFSESWRTSSTTTCRRMTTAPSAELSPPPASRSSSQRSVSVTDPDAPSLPLPAAVKKQVVKDEGMARLAAAPQRRPKPMRYRLITEIYETTKEIKGCNEREEEEEEEEDDDEEDEDEEEEEE</sequence>
<reference evidence="2" key="2">
    <citation type="submission" date="2021-02" db="EMBL/GenBank/DDBJ databases">
        <authorList>
            <person name="Kimball J.A."/>
            <person name="Haas M.W."/>
            <person name="Macchietto M."/>
            <person name="Kono T."/>
            <person name="Duquette J."/>
            <person name="Shao M."/>
        </authorList>
    </citation>
    <scope>NUCLEOTIDE SEQUENCE</scope>
    <source>
        <tissue evidence="2">Fresh leaf tissue</tissue>
    </source>
</reference>
<keyword evidence="3" id="KW-1185">Reference proteome</keyword>
<organism evidence="2 3">
    <name type="scientific">Zizania palustris</name>
    <name type="common">Northern wild rice</name>
    <dbReference type="NCBI Taxonomy" id="103762"/>
    <lineage>
        <taxon>Eukaryota</taxon>
        <taxon>Viridiplantae</taxon>
        <taxon>Streptophyta</taxon>
        <taxon>Embryophyta</taxon>
        <taxon>Tracheophyta</taxon>
        <taxon>Spermatophyta</taxon>
        <taxon>Magnoliopsida</taxon>
        <taxon>Liliopsida</taxon>
        <taxon>Poales</taxon>
        <taxon>Poaceae</taxon>
        <taxon>BOP clade</taxon>
        <taxon>Oryzoideae</taxon>
        <taxon>Oryzeae</taxon>
        <taxon>Zizaniinae</taxon>
        <taxon>Zizania</taxon>
    </lineage>
</organism>
<feature type="region of interest" description="Disordered" evidence="1">
    <location>
        <begin position="68"/>
        <end position="114"/>
    </location>
</feature>
<reference evidence="2" key="1">
    <citation type="journal article" date="2021" name="bioRxiv">
        <title>Whole Genome Assembly and Annotation of Northern Wild Rice, Zizania palustris L., Supports a Whole Genome Duplication in the Zizania Genus.</title>
        <authorList>
            <person name="Haas M."/>
            <person name="Kono T."/>
            <person name="Macchietto M."/>
            <person name="Millas R."/>
            <person name="McGilp L."/>
            <person name="Shao M."/>
            <person name="Duquette J."/>
            <person name="Hirsch C.N."/>
            <person name="Kimball J."/>
        </authorList>
    </citation>
    <scope>NUCLEOTIDE SEQUENCE</scope>
    <source>
        <tissue evidence="2">Fresh leaf tissue</tissue>
    </source>
</reference>
<comment type="caution">
    <text evidence="2">The sequence shown here is derived from an EMBL/GenBank/DDBJ whole genome shotgun (WGS) entry which is preliminary data.</text>
</comment>
<accession>A0A8J5VRG7</accession>
<protein>
    <submittedName>
        <fullName evidence="2">Uncharacterized protein</fullName>
    </submittedName>
</protein>
<proteinExistence type="predicted"/>
<dbReference type="PANTHER" id="PTHR35167:SF3">
    <property type="entry name" value="OS05G0216466 PROTEIN"/>
    <property type="match status" value="1"/>
</dbReference>
<dbReference type="EMBL" id="JAAALK010000287">
    <property type="protein sequence ID" value="KAG8057603.1"/>
    <property type="molecule type" value="Genomic_DNA"/>
</dbReference>
<feature type="region of interest" description="Disordered" evidence="1">
    <location>
        <begin position="152"/>
        <end position="183"/>
    </location>
</feature>
<dbReference type="PANTHER" id="PTHR35167">
    <property type="entry name" value="OS05G0216466 PROTEIN"/>
    <property type="match status" value="1"/>
</dbReference>
<evidence type="ECO:0000313" key="2">
    <source>
        <dbReference type="EMBL" id="KAG8057603.1"/>
    </source>
</evidence>
<feature type="region of interest" description="Disordered" evidence="1">
    <location>
        <begin position="1"/>
        <end position="40"/>
    </location>
</feature>
<dbReference type="Proteomes" id="UP000729402">
    <property type="component" value="Unassembled WGS sequence"/>
</dbReference>